<feature type="transmembrane region" description="Helical" evidence="6">
    <location>
        <begin position="201"/>
        <end position="219"/>
    </location>
</feature>
<dbReference type="Gene3D" id="1.20.1250.20">
    <property type="entry name" value="MFS general substrate transporter like domains"/>
    <property type="match status" value="1"/>
</dbReference>
<dbReference type="PROSITE" id="PS00217">
    <property type="entry name" value="SUGAR_TRANSPORT_2"/>
    <property type="match status" value="1"/>
</dbReference>
<feature type="transmembrane region" description="Helical" evidence="6">
    <location>
        <begin position="330"/>
        <end position="350"/>
    </location>
</feature>
<accession>A0ABQ8RXE9</accession>
<evidence type="ECO:0000313" key="8">
    <source>
        <dbReference type="EMBL" id="KAJ4426302.1"/>
    </source>
</evidence>
<dbReference type="PANTHER" id="PTHR48021">
    <property type="match status" value="1"/>
</dbReference>
<feature type="transmembrane region" description="Helical" evidence="6">
    <location>
        <begin position="107"/>
        <end position="128"/>
    </location>
</feature>
<comment type="similarity">
    <text evidence="5">Belongs to the major facilitator superfamily. Sugar transporter (TC 2.A.1.1) family.</text>
</comment>
<feature type="transmembrane region" description="Helical" evidence="6">
    <location>
        <begin position="140"/>
        <end position="161"/>
    </location>
</feature>
<sequence>MLVKEDGMAMTSVMMCDEELVSLQRSDSEYTSGTQQGRKWPQHLAAIIATLAAMSAGCALGWTSPALPLLPFLTEAQASWVGSLLAVGALLGALPAGWLADAWGRKAFLLSLGLPFLLGWGLVITSALALSPEFQVPLLYAARLLLGVAVGAVTVAVPLYNSEIAEDSIRGALGAYLQLMITMGILWVYVVGALAPCMKSLALACAAVPLIFCVAFFWMPESPAYLEAQDRFTEAEAALRWLQGNRGPIPETQRWRHGKRDQVPQTQEEAQQWLQGESEEAQKTQQPAPRASTARALGIVFALMAFQQLSGINAVVFYAGKIFYGPHSAVAAVVVGAVQVAATGAASALADRAGRRALLLASGFGMSTCLIALSVCFYTDADAGSWLPPLAVAAYIALFSVGLGPLPWLIMAELVPADAKGRASALAVCLNWTIVFAVTKAFPGLLVGLGPWATFALFAAVCVVGTVFVATAVPETKGKSLLQIQCELGRP</sequence>
<dbReference type="PROSITE" id="PS50850">
    <property type="entry name" value="MFS"/>
    <property type="match status" value="1"/>
</dbReference>
<feature type="transmembrane region" description="Helical" evidence="6">
    <location>
        <begin position="44"/>
        <end position="63"/>
    </location>
</feature>
<protein>
    <recommendedName>
        <fullName evidence="7">Major facilitator superfamily (MFS) profile domain-containing protein</fullName>
    </recommendedName>
</protein>
<dbReference type="SUPFAM" id="SSF103473">
    <property type="entry name" value="MFS general substrate transporter"/>
    <property type="match status" value="1"/>
</dbReference>
<dbReference type="InterPro" id="IPR020846">
    <property type="entry name" value="MFS_dom"/>
</dbReference>
<proteinExistence type="inferred from homology"/>
<organism evidence="8 9">
    <name type="scientific">Periplaneta americana</name>
    <name type="common">American cockroach</name>
    <name type="synonym">Blatta americana</name>
    <dbReference type="NCBI Taxonomy" id="6978"/>
    <lineage>
        <taxon>Eukaryota</taxon>
        <taxon>Metazoa</taxon>
        <taxon>Ecdysozoa</taxon>
        <taxon>Arthropoda</taxon>
        <taxon>Hexapoda</taxon>
        <taxon>Insecta</taxon>
        <taxon>Pterygota</taxon>
        <taxon>Neoptera</taxon>
        <taxon>Polyneoptera</taxon>
        <taxon>Dictyoptera</taxon>
        <taxon>Blattodea</taxon>
        <taxon>Blattoidea</taxon>
        <taxon>Blattidae</taxon>
        <taxon>Blattinae</taxon>
        <taxon>Periplaneta</taxon>
    </lineage>
</organism>
<feature type="transmembrane region" description="Helical" evidence="6">
    <location>
        <begin position="390"/>
        <end position="411"/>
    </location>
</feature>
<feature type="transmembrane region" description="Helical" evidence="6">
    <location>
        <begin position="296"/>
        <end position="318"/>
    </location>
</feature>
<name>A0ABQ8RXE9_PERAM</name>
<comment type="subcellular location">
    <subcellularLocation>
        <location evidence="1">Membrane</location>
        <topology evidence="1">Multi-pass membrane protein</topology>
    </subcellularLocation>
</comment>
<keyword evidence="9" id="KW-1185">Reference proteome</keyword>
<dbReference type="NCBIfam" id="TIGR00879">
    <property type="entry name" value="SP"/>
    <property type="match status" value="1"/>
</dbReference>
<feature type="transmembrane region" description="Helical" evidence="6">
    <location>
        <begin position="423"/>
        <end position="446"/>
    </location>
</feature>
<dbReference type="Pfam" id="PF00083">
    <property type="entry name" value="Sugar_tr"/>
    <property type="match status" value="1"/>
</dbReference>
<feature type="transmembrane region" description="Helical" evidence="6">
    <location>
        <begin position="357"/>
        <end position="378"/>
    </location>
</feature>
<feature type="transmembrane region" description="Helical" evidence="6">
    <location>
        <begin position="173"/>
        <end position="195"/>
    </location>
</feature>
<feature type="domain" description="Major facilitator superfamily (MFS) profile" evidence="7">
    <location>
        <begin position="41"/>
        <end position="477"/>
    </location>
</feature>
<evidence type="ECO:0000313" key="9">
    <source>
        <dbReference type="Proteomes" id="UP001148838"/>
    </source>
</evidence>
<evidence type="ECO:0000256" key="1">
    <source>
        <dbReference type="ARBA" id="ARBA00004141"/>
    </source>
</evidence>
<dbReference type="PRINTS" id="PR00171">
    <property type="entry name" value="SUGRTRNSPORT"/>
</dbReference>
<dbReference type="EMBL" id="JAJSOF020000040">
    <property type="protein sequence ID" value="KAJ4426302.1"/>
    <property type="molecule type" value="Genomic_DNA"/>
</dbReference>
<dbReference type="Proteomes" id="UP001148838">
    <property type="component" value="Unassembled WGS sequence"/>
</dbReference>
<dbReference type="PROSITE" id="PS00216">
    <property type="entry name" value="SUGAR_TRANSPORT_1"/>
    <property type="match status" value="2"/>
</dbReference>
<evidence type="ECO:0000256" key="2">
    <source>
        <dbReference type="ARBA" id="ARBA00022692"/>
    </source>
</evidence>
<evidence type="ECO:0000256" key="5">
    <source>
        <dbReference type="RuleBase" id="RU003346"/>
    </source>
</evidence>
<gene>
    <name evidence="8" type="ORF">ANN_27116</name>
</gene>
<keyword evidence="4 6" id="KW-0472">Membrane</keyword>
<dbReference type="InterPro" id="IPR005828">
    <property type="entry name" value="MFS_sugar_transport-like"/>
</dbReference>
<dbReference type="PANTHER" id="PTHR48021:SF86">
    <property type="entry name" value="FACILITATED TREHALOSE TRANSPORTER TRET1-1-LIKE PROTEIN"/>
    <property type="match status" value="1"/>
</dbReference>
<keyword evidence="2 6" id="KW-0812">Transmembrane</keyword>
<reference evidence="8 9" key="1">
    <citation type="journal article" date="2022" name="Allergy">
        <title>Genome assembly and annotation of Periplaneta americana reveal a comprehensive cockroach allergen profile.</title>
        <authorList>
            <person name="Wang L."/>
            <person name="Xiong Q."/>
            <person name="Saelim N."/>
            <person name="Wang L."/>
            <person name="Nong W."/>
            <person name="Wan A.T."/>
            <person name="Shi M."/>
            <person name="Liu X."/>
            <person name="Cao Q."/>
            <person name="Hui J.H.L."/>
            <person name="Sookrung N."/>
            <person name="Leung T.F."/>
            <person name="Tungtrongchitr A."/>
            <person name="Tsui S.K.W."/>
        </authorList>
    </citation>
    <scope>NUCLEOTIDE SEQUENCE [LARGE SCALE GENOMIC DNA]</scope>
    <source>
        <strain evidence="8">PWHHKU_190912</strain>
    </source>
</reference>
<evidence type="ECO:0000256" key="4">
    <source>
        <dbReference type="ARBA" id="ARBA00023136"/>
    </source>
</evidence>
<keyword evidence="3 6" id="KW-1133">Transmembrane helix</keyword>
<feature type="transmembrane region" description="Helical" evidence="6">
    <location>
        <begin position="452"/>
        <end position="473"/>
    </location>
</feature>
<feature type="transmembrane region" description="Helical" evidence="6">
    <location>
        <begin position="78"/>
        <end position="100"/>
    </location>
</feature>
<dbReference type="InterPro" id="IPR005829">
    <property type="entry name" value="Sugar_transporter_CS"/>
</dbReference>
<evidence type="ECO:0000256" key="6">
    <source>
        <dbReference type="SAM" id="Phobius"/>
    </source>
</evidence>
<evidence type="ECO:0000259" key="7">
    <source>
        <dbReference type="PROSITE" id="PS50850"/>
    </source>
</evidence>
<dbReference type="InterPro" id="IPR036259">
    <property type="entry name" value="MFS_trans_sf"/>
</dbReference>
<keyword evidence="5" id="KW-0813">Transport</keyword>
<evidence type="ECO:0000256" key="3">
    <source>
        <dbReference type="ARBA" id="ARBA00022989"/>
    </source>
</evidence>
<dbReference type="InterPro" id="IPR003663">
    <property type="entry name" value="Sugar/inositol_transpt"/>
</dbReference>
<comment type="caution">
    <text evidence="8">The sequence shown here is derived from an EMBL/GenBank/DDBJ whole genome shotgun (WGS) entry which is preliminary data.</text>
</comment>
<dbReference type="InterPro" id="IPR050549">
    <property type="entry name" value="MFS_Trehalose_Transporter"/>
</dbReference>